<dbReference type="InterPro" id="IPR018247">
    <property type="entry name" value="EF_Hand_1_Ca_BS"/>
</dbReference>
<evidence type="ECO:0000313" key="16">
    <source>
        <dbReference type="Proteomes" id="UP000186817"/>
    </source>
</evidence>
<evidence type="ECO:0000256" key="11">
    <source>
        <dbReference type="PROSITE-ProRule" id="PRU10141"/>
    </source>
</evidence>
<dbReference type="InterPro" id="IPR015943">
    <property type="entry name" value="WD40/YVTN_repeat-like_dom_sf"/>
</dbReference>
<dbReference type="InterPro" id="IPR011009">
    <property type="entry name" value="Kinase-like_dom_sf"/>
</dbReference>
<feature type="region of interest" description="Disordered" evidence="12">
    <location>
        <begin position="784"/>
        <end position="807"/>
    </location>
</feature>
<dbReference type="SMART" id="SM00220">
    <property type="entry name" value="S_TKc"/>
    <property type="match status" value="1"/>
</dbReference>
<comment type="caution">
    <text evidence="15">The sequence shown here is derived from an EMBL/GenBank/DDBJ whole genome shotgun (WGS) entry which is preliminary data.</text>
</comment>
<dbReference type="Proteomes" id="UP000186817">
    <property type="component" value="Unassembled WGS sequence"/>
</dbReference>
<dbReference type="CDD" id="cd05117">
    <property type="entry name" value="STKc_CAMK"/>
    <property type="match status" value="1"/>
</dbReference>
<keyword evidence="16" id="KW-1185">Reference proteome</keyword>
<keyword evidence="3" id="KW-0723">Serine/threonine-protein kinase</keyword>
<evidence type="ECO:0000259" key="13">
    <source>
        <dbReference type="PROSITE" id="PS50011"/>
    </source>
</evidence>
<reference evidence="15 16" key="1">
    <citation type="submission" date="2016-02" db="EMBL/GenBank/DDBJ databases">
        <title>Genome analysis of coral dinoflagellate symbionts highlights evolutionary adaptations to a symbiotic lifestyle.</title>
        <authorList>
            <person name="Aranda M."/>
            <person name="Li Y."/>
            <person name="Liew Y.J."/>
            <person name="Baumgarten S."/>
            <person name="Simakov O."/>
            <person name="Wilson M."/>
            <person name="Piel J."/>
            <person name="Ashoor H."/>
            <person name="Bougouffa S."/>
            <person name="Bajic V.B."/>
            <person name="Ryu T."/>
            <person name="Ravasi T."/>
            <person name="Bayer T."/>
            <person name="Micklem G."/>
            <person name="Kim H."/>
            <person name="Bhak J."/>
            <person name="Lajeunesse T.C."/>
            <person name="Voolstra C.R."/>
        </authorList>
    </citation>
    <scope>NUCLEOTIDE SEQUENCE [LARGE SCALE GENOMIC DNA]</scope>
    <source>
        <strain evidence="15 16">CCMP2467</strain>
    </source>
</reference>
<dbReference type="CDD" id="cd00051">
    <property type="entry name" value="EFh"/>
    <property type="match status" value="1"/>
</dbReference>
<evidence type="ECO:0000256" key="4">
    <source>
        <dbReference type="ARBA" id="ARBA00022679"/>
    </source>
</evidence>
<keyword evidence="5 11" id="KW-0547">Nucleotide-binding</keyword>
<dbReference type="SUPFAM" id="SSF47473">
    <property type="entry name" value="EF-hand"/>
    <property type="match status" value="1"/>
</dbReference>
<evidence type="ECO:0000256" key="3">
    <source>
        <dbReference type="ARBA" id="ARBA00022527"/>
    </source>
</evidence>
<evidence type="ECO:0000256" key="2">
    <source>
        <dbReference type="ARBA" id="ARBA00011245"/>
    </source>
</evidence>
<dbReference type="InterPro" id="IPR011047">
    <property type="entry name" value="Quinoprotein_ADH-like_sf"/>
</dbReference>
<dbReference type="PROSITE" id="PS50222">
    <property type="entry name" value="EF_HAND_2"/>
    <property type="match status" value="1"/>
</dbReference>
<evidence type="ECO:0000256" key="1">
    <source>
        <dbReference type="ARBA" id="ARBA00001946"/>
    </source>
</evidence>
<dbReference type="Pfam" id="PF13499">
    <property type="entry name" value="EF-hand_7"/>
    <property type="match status" value="1"/>
</dbReference>
<dbReference type="FunFam" id="1.10.510.10:FF:000571">
    <property type="entry name" value="Maternal embryonic leucine zipper kinase"/>
    <property type="match status" value="1"/>
</dbReference>
<dbReference type="AlphaFoldDB" id="A0A1Q9DCW1"/>
<dbReference type="SMART" id="SM00054">
    <property type="entry name" value="EFh"/>
    <property type="match status" value="2"/>
</dbReference>
<keyword evidence="10" id="KW-0853">WD repeat</keyword>
<keyword evidence="8 11" id="KW-0067">ATP-binding</keyword>
<dbReference type="Gene3D" id="2.130.10.10">
    <property type="entry name" value="YVTN repeat-like/Quinoprotein amine dehydrogenase"/>
    <property type="match status" value="2"/>
</dbReference>
<keyword evidence="7" id="KW-0106">Calcium</keyword>
<dbReference type="InterPro" id="IPR017441">
    <property type="entry name" value="Protein_kinase_ATP_BS"/>
</dbReference>
<gene>
    <name evidence="15" type="primary">CPK1</name>
    <name evidence="15" type="ORF">AK812_SmicGene25135</name>
</gene>
<dbReference type="EMBL" id="LSRX01000597">
    <property type="protein sequence ID" value="OLP93002.1"/>
    <property type="molecule type" value="Genomic_DNA"/>
</dbReference>
<sequence>MAPPELFVQRTRSLWGVCMSGWHEGGAGPSWEEHHAQLDALIAQLHAKAWIVAGGQAKDQPTTGRPSKAALNGAIERLDTLQVKGRYFTQRVLQDDFEVSGDILGTGCSGAVLAARSRHRPGRFAVKAYDLQYLDPGQKERLAGEVAVFLSLDHPHIARLFSVYESKDQLSLIMERMDGGELFERVCQTDRFSENDAAQATWHMLQSVSYIHSRGVVHRDLKLENFLYDAPGSDFLKLIDFGFSKFFPNDQKMREAMGTLAYVAPEVLRHRYARGSCDMWSLGVIVFILLSGEMPFHGRTDAETARKIKAGKYKLHWSRWYHISKRAKDFLEKLLVVCPKKRLDAVAALQHPWITSLAMAPAVPESVVTCFLNFAHATKFQRACLQAMAWSLTLEERRKLRGDFIHLSRQGVIKQQHLREFLSTQMQEDSEKLREALRALDILQNQTGDDISYSSFLAAMIACTKLEETSHAAKSAFRRFDHTDSGYLSPSKLREVLGEDFDVEVIFKEVDRDQDGKINIDEFLAHLNDVQSAAVERLAAEEALDVCYRDEGVTGSFSCLGIPQPHPPRLQSEPPSKPNPPADLEHDHLNRCTPLKNRLDAERSPHARRHKLPDVMPLLGRPGGLRLMADGASSTEWEISAKQADEELQKKKLPILSVAFNGETVLTSSSRPTVKLWRLGDEGLTATGALEVQEGLKGAAAAPSSLDIFRDMAAICTQDGNVLLWDLRNPKEASSQLDLIQGQGSIIRFLPDGNRLVSGNNVSGRLSIWDLRQQRVERELPVNSVGAEVKNGDEERPSKSRRSFAPQADSPITAMCASGDGRMLACGRSSGRIGLLHLATLDWAGADLPAHVGSAVRSLSFERSKFLFSGGDDRNLCMVDASRWVTRGIRPQLERFPAHRASITCVQACPDHRHPALVSTSLDKVVKVWDYRRQRVLQTFSSHSAGVTSMAFEPDGHVFVTVGADAMIYVYAPVHDVGADVGAPASGAPQEDVKVKPG</sequence>
<evidence type="ECO:0000256" key="10">
    <source>
        <dbReference type="PROSITE-ProRule" id="PRU00221"/>
    </source>
</evidence>
<name>A0A1Q9DCW1_SYMMI</name>
<evidence type="ECO:0000256" key="8">
    <source>
        <dbReference type="ARBA" id="ARBA00022840"/>
    </source>
</evidence>
<protein>
    <submittedName>
        <fullName evidence="15">Calcium-dependent protein kinase 1</fullName>
    </submittedName>
</protein>
<dbReference type="OrthoDB" id="40902at2759"/>
<dbReference type="PROSITE" id="PS50294">
    <property type="entry name" value="WD_REPEATS_REGION"/>
    <property type="match status" value="2"/>
</dbReference>
<feature type="region of interest" description="Disordered" evidence="12">
    <location>
        <begin position="561"/>
        <end position="584"/>
    </location>
</feature>
<keyword evidence="4" id="KW-0808">Transferase</keyword>
<feature type="repeat" description="WD" evidence="10">
    <location>
        <begin position="896"/>
        <end position="939"/>
    </location>
</feature>
<evidence type="ECO:0000259" key="14">
    <source>
        <dbReference type="PROSITE" id="PS50222"/>
    </source>
</evidence>
<dbReference type="InterPro" id="IPR050205">
    <property type="entry name" value="CDPK_Ser/Thr_kinases"/>
</dbReference>
<dbReference type="Pfam" id="PF00400">
    <property type="entry name" value="WD40"/>
    <property type="match status" value="2"/>
</dbReference>
<keyword evidence="6 15" id="KW-0418">Kinase</keyword>
<dbReference type="InterPro" id="IPR000719">
    <property type="entry name" value="Prot_kinase_dom"/>
</dbReference>
<dbReference type="PANTHER" id="PTHR24349">
    <property type="entry name" value="SERINE/THREONINE-PROTEIN KINASE"/>
    <property type="match status" value="1"/>
</dbReference>
<dbReference type="Pfam" id="PF00069">
    <property type="entry name" value="Pkinase"/>
    <property type="match status" value="1"/>
</dbReference>
<comment type="cofactor">
    <cofactor evidence="1">
        <name>Mg(2+)</name>
        <dbReference type="ChEBI" id="CHEBI:18420"/>
    </cofactor>
</comment>
<dbReference type="PROSITE" id="PS00018">
    <property type="entry name" value="EF_HAND_1"/>
    <property type="match status" value="1"/>
</dbReference>
<dbReference type="SMART" id="SM00320">
    <property type="entry name" value="WD40"/>
    <property type="match status" value="7"/>
</dbReference>
<comment type="similarity">
    <text evidence="9">Belongs to the protein kinase superfamily. Ser/Thr protein kinase family. CDPK subfamily.</text>
</comment>
<dbReference type="Gene3D" id="1.10.238.10">
    <property type="entry name" value="EF-hand"/>
    <property type="match status" value="2"/>
</dbReference>
<dbReference type="Gene3D" id="1.10.510.10">
    <property type="entry name" value="Transferase(Phosphotransferase) domain 1"/>
    <property type="match status" value="1"/>
</dbReference>
<dbReference type="InterPro" id="IPR008271">
    <property type="entry name" value="Ser/Thr_kinase_AS"/>
</dbReference>
<accession>A0A1Q9DCW1</accession>
<dbReference type="Gene3D" id="3.30.200.20">
    <property type="entry name" value="Phosphorylase Kinase, domain 1"/>
    <property type="match status" value="1"/>
</dbReference>
<dbReference type="PROSITE" id="PS50011">
    <property type="entry name" value="PROTEIN_KINASE_DOM"/>
    <property type="match status" value="1"/>
</dbReference>
<dbReference type="SUPFAM" id="SSF50998">
    <property type="entry name" value="Quinoprotein alcohol dehydrogenase-like"/>
    <property type="match status" value="1"/>
</dbReference>
<evidence type="ECO:0000256" key="7">
    <source>
        <dbReference type="ARBA" id="ARBA00022837"/>
    </source>
</evidence>
<dbReference type="SUPFAM" id="SSF56112">
    <property type="entry name" value="Protein kinase-like (PK-like)"/>
    <property type="match status" value="1"/>
</dbReference>
<feature type="domain" description="EF-hand" evidence="14">
    <location>
        <begin position="498"/>
        <end position="533"/>
    </location>
</feature>
<dbReference type="InterPro" id="IPR001680">
    <property type="entry name" value="WD40_rpt"/>
</dbReference>
<dbReference type="GO" id="GO:0004674">
    <property type="term" value="F:protein serine/threonine kinase activity"/>
    <property type="evidence" value="ECO:0007669"/>
    <property type="project" value="UniProtKB-KW"/>
</dbReference>
<dbReference type="GO" id="GO:0005524">
    <property type="term" value="F:ATP binding"/>
    <property type="evidence" value="ECO:0007669"/>
    <property type="project" value="UniProtKB-UniRule"/>
</dbReference>
<evidence type="ECO:0000256" key="9">
    <source>
        <dbReference type="ARBA" id="ARBA00024334"/>
    </source>
</evidence>
<feature type="domain" description="Protein kinase" evidence="13">
    <location>
        <begin position="98"/>
        <end position="354"/>
    </location>
</feature>
<feature type="binding site" evidence="11">
    <location>
        <position position="127"/>
    </location>
    <ligand>
        <name>ATP</name>
        <dbReference type="ChEBI" id="CHEBI:30616"/>
    </ligand>
</feature>
<dbReference type="InterPro" id="IPR002048">
    <property type="entry name" value="EF_hand_dom"/>
</dbReference>
<dbReference type="InterPro" id="IPR011992">
    <property type="entry name" value="EF-hand-dom_pair"/>
</dbReference>
<organism evidence="15 16">
    <name type="scientific">Symbiodinium microadriaticum</name>
    <name type="common">Dinoflagellate</name>
    <name type="synonym">Zooxanthella microadriatica</name>
    <dbReference type="NCBI Taxonomy" id="2951"/>
    <lineage>
        <taxon>Eukaryota</taxon>
        <taxon>Sar</taxon>
        <taxon>Alveolata</taxon>
        <taxon>Dinophyceae</taxon>
        <taxon>Suessiales</taxon>
        <taxon>Symbiodiniaceae</taxon>
        <taxon>Symbiodinium</taxon>
    </lineage>
</organism>
<dbReference type="GO" id="GO:0005509">
    <property type="term" value="F:calcium ion binding"/>
    <property type="evidence" value="ECO:0007669"/>
    <property type="project" value="InterPro"/>
</dbReference>
<dbReference type="PROSITE" id="PS00108">
    <property type="entry name" value="PROTEIN_KINASE_ST"/>
    <property type="match status" value="1"/>
</dbReference>
<evidence type="ECO:0000313" key="15">
    <source>
        <dbReference type="EMBL" id="OLP93002.1"/>
    </source>
</evidence>
<proteinExistence type="inferred from homology"/>
<comment type="subunit">
    <text evidence="2">Monomer.</text>
</comment>
<evidence type="ECO:0000256" key="5">
    <source>
        <dbReference type="ARBA" id="ARBA00022741"/>
    </source>
</evidence>
<evidence type="ECO:0000256" key="6">
    <source>
        <dbReference type="ARBA" id="ARBA00022777"/>
    </source>
</evidence>
<dbReference type="PROSITE" id="PS00107">
    <property type="entry name" value="PROTEIN_KINASE_ATP"/>
    <property type="match status" value="1"/>
</dbReference>
<evidence type="ECO:0000256" key="12">
    <source>
        <dbReference type="SAM" id="MobiDB-lite"/>
    </source>
</evidence>
<dbReference type="PROSITE" id="PS50082">
    <property type="entry name" value="WD_REPEATS_2"/>
    <property type="match status" value="2"/>
</dbReference>
<feature type="repeat" description="WD" evidence="10">
    <location>
        <begin position="940"/>
        <end position="971"/>
    </location>
</feature>